<name>A0A9N8WF86_9GLOM</name>
<comment type="caution">
    <text evidence="1">The sequence shown here is derived from an EMBL/GenBank/DDBJ whole genome shotgun (WGS) entry which is preliminary data.</text>
</comment>
<reference evidence="1" key="1">
    <citation type="submission" date="2021-06" db="EMBL/GenBank/DDBJ databases">
        <authorList>
            <person name="Kallberg Y."/>
            <person name="Tangrot J."/>
            <person name="Rosling A."/>
        </authorList>
    </citation>
    <scope>NUCLEOTIDE SEQUENCE</scope>
    <source>
        <strain evidence="1">BR232B</strain>
    </source>
</reference>
<gene>
    <name evidence="1" type="ORF">PBRASI_LOCUS1718</name>
</gene>
<dbReference type="AlphaFoldDB" id="A0A9N8WF86"/>
<evidence type="ECO:0000313" key="2">
    <source>
        <dbReference type="Proteomes" id="UP000789739"/>
    </source>
</evidence>
<keyword evidence="2" id="KW-1185">Reference proteome</keyword>
<organism evidence="1 2">
    <name type="scientific">Paraglomus brasilianum</name>
    <dbReference type="NCBI Taxonomy" id="144538"/>
    <lineage>
        <taxon>Eukaryota</taxon>
        <taxon>Fungi</taxon>
        <taxon>Fungi incertae sedis</taxon>
        <taxon>Mucoromycota</taxon>
        <taxon>Glomeromycotina</taxon>
        <taxon>Glomeromycetes</taxon>
        <taxon>Paraglomerales</taxon>
        <taxon>Paraglomeraceae</taxon>
        <taxon>Paraglomus</taxon>
    </lineage>
</organism>
<sequence>MDNKAAVGSHEVSRPYFLLTKMMFIPCHSLLEVYISTLTSLGTEIAQNRKEYAIQLCPLLQARPSMLNDRLYFRLIVLCVELWLVTSSSAAHPSEPEYRSKHYFKQQAYIMYLHTVRTPTNDNVEQQQKQQKRR</sequence>
<feature type="non-terminal residue" evidence="1">
    <location>
        <position position="134"/>
    </location>
</feature>
<accession>A0A9N8WF86</accession>
<dbReference type="EMBL" id="CAJVPI010000118">
    <property type="protein sequence ID" value="CAG8483671.1"/>
    <property type="molecule type" value="Genomic_DNA"/>
</dbReference>
<evidence type="ECO:0000313" key="1">
    <source>
        <dbReference type="EMBL" id="CAG8483671.1"/>
    </source>
</evidence>
<protein>
    <submittedName>
        <fullName evidence="1">7872_t:CDS:1</fullName>
    </submittedName>
</protein>
<dbReference type="Proteomes" id="UP000789739">
    <property type="component" value="Unassembled WGS sequence"/>
</dbReference>
<proteinExistence type="predicted"/>